<dbReference type="SUPFAM" id="SSF55781">
    <property type="entry name" value="GAF domain-like"/>
    <property type="match status" value="1"/>
</dbReference>
<name>A0A1H1B255_9MICC</name>
<dbReference type="InterPro" id="IPR005561">
    <property type="entry name" value="ANTAR"/>
</dbReference>
<evidence type="ECO:0000256" key="3">
    <source>
        <dbReference type="ARBA" id="ARBA00023015"/>
    </source>
</evidence>
<keyword evidence="1" id="KW-0808">Transferase</keyword>
<dbReference type="PIRSF" id="PIRSF036625">
    <property type="entry name" value="GAF_ANTAR"/>
    <property type="match status" value="1"/>
</dbReference>
<evidence type="ECO:0000313" key="7">
    <source>
        <dbReference type="Proteomes" id="UP000181917"/>
    </source>
</evidence>
<dbReference type="GO" id="GO:0003723">
    <property type="term" value="F:RNA binding"/>
    <property type="evidence" value="ECO:0007669"/>
    <property type="project" value="InterPro"/>
</dbReference>
<dbReference type="GO" id="GO:0016301">
    <property type="term" value="F:kinase activity"/>
    <property type="evidence" value="ECO:0007669"/>
    <property type="project" value="UniProtKB-KW"/>
</dbReference>
<dbReference type="Proteomes" id="UP000181917">
    <property type="component" value="Unassembled WGS sequence"/>
</dbReference>
<protein>
    <submittedName>
        <fullName evidence="6">GAF domain-containing protein</fullName>
    </submittedName>
</protein>
<evidence type="ECO:0000256" key="1">
    <source>
        <dbReference type="ARBA" id="ARBA00022679"/>
    </source>
</evidence>
<keyword evidence="3" id="KW-0805">Transcription regulation</keyword>
<feature type="domain" description="ANTAR" evidence="5">
    <location>
        <begin position="169"/>
        <end position="230"/>
    </location>
</feature>
<dbReference type="SMART" id="SM00065">
    <property type="entry name" value="GAF"/>
    <property type="match status" value="1"/>
</dbReference>
<dbReference type="AlphaFoldDB" id="A0A1H1B255"/>
<keyword evidence="2" id="KW-0418">Kinase</keyword>
<dbReference type="STRING" id="37928.SAMN04489742_1195"/>
<accession>A0A1H1B255</accession>
<dbReference type="SUPFAM" id="SSF52172">
    <property type="entry name" value="CheY-like"/>
    <property type="match status" value="1"/>
</dbReference>
<dbReference type="Pfam" id="PF03861">
    <property type="entry name" value="ANTAR"/>
    <property type="match status" value="1"/>
</dbReference>
<dbReference type="InterPro" id="IPR011006">
    <property type="entry name" value="CheY-like_superfamily"/>
</dbReference>
<proteinExistence type="predicted"/>
<dbReference type="Gene3D" id="1.10.10.10">
    <property type="entry name" value="Winged helix-like DNA-binding domain superfamily/Winged helix DNA-binding domain"/>
    <property type="match status" value="1"/>
</dbReference>
<evidence type="ECO:0000259" key="5">
    <source>
        <dbReference type="PROSITE" id="PS50921"/>
    </source>
</evidence>
<dbReference type="Pfam" id="PF13185">
    <property type="entry name" value="GAF_2"/>
    <property type="match status" value="1"/>
</dbReference>
<evidence type="ECO:0000256" key="2">
    <source>
        <dbReference type="ARBA" id="ARBA00022777"/>
    </source>
</evidence>
<gene>
    <name evidence="6" type="ORF">SAMN04489742_1195</name>
</gene>
<dbReference type="InterPro" id="IPR003018">
    <property type="entry name" value="GAF"/>
</dbReference>
<reference evidence="6 7" key="1">
    <citation type="submission" date="2016-10" db="EMBL/GenBank/DDBJ databases">
        <authorList>
            <person name="de Groot N.N."/>
        </authorList>
    </citation>
    <scope>NUCLEOTIDE SEQUENCE [LARGE SCALE GENOMIC DNA]</scope>
    <source>
        <strain evidence="6 7">DSM 20117</strain>
    </source>
</reference>
<dbReference type="RefSeq" id="WP_074699641.1">
    <property type="nucleotide sequence ID" value="NZ_CP018863.1"/>
</dbReference>
<keyword evidence="4" id="KW-0804">Transcription</keyword>
<dbReference type="OrthoDB" id="3820533at2"/>
<dbReference type="EMBL" id="FNKH01000002">
    <property type="protein sequence ID" value="SDQ45841.1"/>
    <property type="molecule type" value="Genomic_DNA"/>
</dbReference>
<dbReference type="PROSITE" id="PS50921">
    <property type="entry name" value="ANTAR"/>
    <property type="match status" value="1"/>
</dbReference>
<dbReference type="Gene3D" id="3.30.450.40">
    <property type="match status" value="1"/>
</dbReference>
<dbReference type="InterPro" id="IPR012074">
    <property type="entry name" value="GAF_ANTAR"/>
</dbReference>
<dbReference type="SMART" id="SM01012">
    <property type="entry name" value="ANTAR"/>
    <property type="match status" value="1"/>
</dbReference>
<dbReference type="KEGG" id="acry:AC20117_11375"/>
<organism evidence="6 7">
    <name type="scientific">Crystallibacter crystallopoietes</name>
    <dbReference type="NCBI Taxonomy" id="37928"/>
    <lineage>
        <taxon>Bacteria</taxon>
        <taxon>Bacillati</taxon>
        <taxon>Actinomycetota</taxon>
        <taxon>Actinomycetes</taxon>
        <taxon>Micrococcales</taxon>
        <taxon>Micrococcaceae</taxon>
        <taxon>Crystallibacter</taxon>
    </lineage>
</organism>
<dbReference type="InterPro" id="IPR036388">
    <property type="entry name" value="WH-like_DNA-bd_sf"/>
</dbReference>
<evidence type="ECO:0000313" key="6">
    <source>
        <dbReference type="EMBL" id="SDQ45841.1"/>
    </source>
</evidence>
<evidence type="ECO:0000256" key="4">
    <source>
        <dbReference type="ARBA" id="ARBA00023163"/>
    </source>
</evidence>
<dbReference type="InterPro" id="IPR029016">
    <property type="entry name" value="GAF-like_dom_sf"/>
</dbReference>
<keyword evidence="7" id="KW-1185">Reference proteome</keyword>
<sequence>MGNGAEDVSVHEYLQDLVLDSEDVGQFLNEFARFAARSLSGTEAEILCGVTLLRRKSAATVASSSEHAKNMDEIQYQFGDGPCLRAARQKETIYVADLKSDDRWHDYADAVLKHGIRSVLAVPIPLDGEADAGLNLYSHVVDNFDEEAIKVAETFAGQASKGLSLSVRLTQQAETAAHLKAAMQSRTTIDLAVGIIMGQNRCSQERAFEILRSASSSRNIKLRDVAAGIVTSTGQSDPATHFDP</sequence>